<dbReference type="KEGG" id="bpg:Bathy17g01870"/>
<dbReference type="RefSeq" id="XP_007508419.1">
    <property type="nucleotide sequence ID" value="XM_007508357.1"/>
</dbReference>
<evidence type="ECO:0000256" key="1">
    <source>
        <dbReference type="SAM" id="MobiDB-lite"/>
    </source>
</evidence>
<dbReference type="Proteomes" id="UP000198341">
    <property type="component" value="Chromosome 17"/>
</dbReference>
<feature type="region of interest" description="Disordered" evidence="1">
    <location>
        <begin position="19"/>
        <end position="119"/>
    </location>
</feature>
<feature type="compositionally biased region" description="Acidic residues" evidence="1">
    <location>
        <begin position="59"/>
        <end position="69"/>
    </location>
</feature>
<gene>
    <name evidence="2" type="ordered locus">Bathy17g01870</name>
</gene>
<dbReference type="AlphaFoldDB" id="K8FDJ1"/>
<organism evidence="2 3">
    <name type="scientific">Bathycoccus prasinos</name>
    <dbReference type="NCBI Taxonomy" id="41875"/>
    <lineage>
        <taxon>Eukaryota</taxon>
        <taxon>Viridiplantae</taxon>
        <taxon>Chlorophyta</taxon>
        <taxon>Mamiellophyceae</taxon>
        <taxon>Mamiellales</taxon>
        <taxon>Bathycoccaceae</taxon>
        <taxon>Bathycoccus</taxon>
    </lineage>
</organism>
<protein>
    <submittedName>
        <fullName evidence="2">Uncharacterized protein</fullName>
    </submittedName>
</protein>
<dbReference type="EMBL" id="FO082262">
    <property type="protein sequence ID" value="CCO20523.1"/>
    <property type="molecule type" value="Genomic_DNA"/>
</dbReference>
<dbReference type="GeneID" id="19011096"/>
<sequence>MKNDEKEETKTNLLGILVEATDCASPLVQIKTTKKDDESTPPPLPFPSRNPPPPLETDKNDDDDDENFELENIQNSKIEEEDQKEAKRRSNAQQPDEEEKEEEKEEEEEETTFTTTKTSGIIDDEATTAIESIAKAAPKQGLKMFVQWLDALVFDLKSRAATLKRSKKRAQKAFLRMQKEEKKKYGFSLESASAKTKGTKKIKKNINKSTRDLKMLRALEDFWGVELSETEKSLERARATLKAHTLMLAVEKDDEKAILASAVAFYRTSFGLISERVVVKRE</sequence>
<keyword evidence="3" id="KW-1185">Reference proteome</keyword>
<accession>K8FDJ1</accession>
<evidence type="ECO:0000313" key="2">
    <source>
        <dbReference type="EMBL" id="CCO20523.1"/>
    </source>
</evidence>
<evidence type="ECO:0000313" key="3">
    <source>
        <dbReference type="Proteomes" id="UP000198341"/>
    </source>
</evidence>
<feature type="compositionally biased region" description="Acidic residues" evidence="1">
    <location>
        <begin position="95"/>
        <end position="111"/>
    </location>
</feature>
<name>K8FDJ1_9CHLO</name>
<proteinExistence type="predicted"/>
<feature type="compositionally biased region" description="Pro residues" evidence="1">
    <location>
        <begin position="40"/>
        <end position="55"/>
    </location>
</feature>
<reference evidence="2 3" key="1">
    <citation type="submission" date="2011-10" db="EMBL/GenBank/DDBJ databases">
        <authorList>
            <person name="Genoscope - CEA"/>
        </authorList>
    </citation>
    <scope>NUCLEOTIDE SEQUENCE [LARGE SCALE GENOMIC DNA]</scope>
    <source>
        <strain evidence="2 3">RCC 1105</strain>
    </source>
</reference>